<dbReference type="PANTHER" id="PTHR36573:SF1">
    <property type="entry name" value="INTERMEMBRANE PHOSPHOLIPID TRANSPORT SYSTEM BINDING PROTEIN MLAC"/>
    <property type="match status" value="1"/>
</dbReference>
<dbReference type="EMBL" id="MKFU01000006">
    <property type="protein sequence ID" value="OHY94462.1"/>
    <property type="molecule type" value="Genomic_DNA"/>
</dbReference>
<dbReference type="InterPro" id="IPR008869">
    <property type="entry name" value="MlaC/ttg2D"/>
</dbReference>
<dbReference type="Gene3D" id="3.10.450.710">
    <property type="entry name" value="Tgt2/MlaC"/>
    <property type="match status" value="1"/>
</dbReference>
<protein>
    <submittedName>
        <fullName evidence="2">Toluene tolerance protein</fullName>
    </submittedName>
</protein>
<organism evidence="2 3">
    <name type="scientific">Aeromonas sobria</name>
    <dbReference type="NCBI Taxonomy" id="646"/>
    <lineage>
        <taxon>Bacteria</taxon>
        <taxon>Pseudomonadati</taxon>
        <taxon>Pseudomonadota</taxon>
        <taxon>Gammaproteobacteria</taxon>
        <taxon>Aeromonadales</taxon>
        <taxon>Aeromonadaceae</taxon>
        <taxon>Aeromonas</taxon>
    </lineage>
</organism>
<feature type="chain" id="PRO_5010359625" evidence="1">
    <location>
        <begin position="24"/>
        <end position="211"/>
    </location>
</feature>
<dbReference type="PANTHER" id="PTHR36573">
    <property type="entry name" value="INTERMEMBRANE PHOSPHOLIPID TRANSPORT SYSTEM BINDING PROTEIN MLAC"/>
    <property type="match status" value="1"/>
</dbReference>
<keyword evidence="1" id="KW-0732">Signal</keyword>
<name>A0A1S2D0F4_AERSO</name>
<dbReference type="RefSeq" id="WP_042024515.1">
    <property type="nucleotide sequence ID" value="NZ_CDBW01000048.1"/>
</dbReference>
<dbReference type="NCBIfam" id="NF011697">
    <property type="entry name" value="PRK15117.1"/>
    <property type="match status" value="1"/>
</dbReference>
<dbReference type="InterPro" id="IPR042245">
    <property type="entry name" value="Tgt2/MlaC_sf"/>
</dbReference>
<comment type="caution">
    <text evidence="2">The sequence shown here is derived from an EMBL/GenBank/DDBJ whole genome shotgun (WGS) entry which is preliminary data.</text>
</comment>
<dbReference type="OrthoDB" id="9787053at2"/>
<gene>
    <name evidence="2" type="ORF">BJD16_10975</name>
</gene>
<feature type="signal peptide" evidence="1">
    <location>
        <begin position="1"/>
        <end position="23"/>
    </location>
</feature>
<evidence type="ECO:0000313" key="3">
    <source>
        <dbReference type="Proteomes" id="UP000179934"/>
    </source>
</evidence>
<dbReference type="Proteomes" id="UP000179934">
    <property type="component" value="Unassembled WGS sequence"/>
</dbReference>
<reference evidence="2 3" key="1">
    <citation type="submission" date="2016-09" db="EMBL/GenBank/DDBJ databases">
        <title>Draft Genome Sequence of Aeromonas sobria Strain 08005, Isolated from Sick Rana catesbeiana.</title>
        <authorList>
            <person name="Yang Q."/>
        </authorList>
    </citation>
    <scope>NUCLEOTIDE SEQUENCE [LARGE SCALE GENOMIC DNA]</scope>
    <source>
        <strain evidence="2 3">08005</strain>
    </source>
</reference>
<dbReference type="Pfam" id="PF05494">
    <property type="entry name" value="MlaC"/>
    <property type="match status" value="1"/>
</dbReference>
<dbReference type="STRING" id="646.BJD16_10975"/>
<sequence length="211" mass="23258">MFKKIALLLGLMTSMLFSLSTQAAVDATDPNALVDQAAKQTFARLKADHAQVKSNPDHLRVIIREELLPYVDNRFAAYKVLGNQIKETTEAQRNAFVEVFTEYMVSSYADALAHFDKQTVKVEPGKAAGDSNITAVSVSVKEPGKPDIFLEFKLRKNNKTGEWKAFDMVAEGISLLSAKQSELGGLIRQNGIDAVIAQLREHNAKPLVLKP</sequence>
<evidence type="ECO:0000256" key="1">
    <source>
        <dbReference type="SAM" id="SignalP"/>
    </source>
</evidence>
<dbReference type="AlphaFoldDB" id="A0A1S2D0F4"/>
<proteinExistence type="predicted"/>
<dbReference type="PIRSF" id="PIRSF004649">
    <property type="entry name" value="MlaC"/>
    <property type="match status" value="1"/>
</dbReference>
<accession>A0A1S2D0F4</accession>
<dbReference type="GeneID" id="58924451"/>
<evidence type="ECO:0000313" key="2">
    <source>
        <dbReference type="EMBL" id="OHY94462.1"/>
    </source>
</evidence>